<keyword evidence="8" id="KW-1185">Reference proteome</keyword>
<evidence type="ECO:0008006" key="9">
    <source>
        <dbReference type="Google" id="ProtNLM"/>
    </source>
</evidence>
<evidence type="ECO:0000256" key="6">
    <source>
        <dbReference type="SAM" id="MobiDB-lite"/>
    </source>
</evidence>
<dbReference type="PANTHER" id="PTHR24153">
    <property type="entry name" value="ESPIN"/>
    <property type="match status" value="1"/>
</dbReference>
<organism evidence="7 8">
    <name type="scientific">Ladona fulva</name>
    <name type="common">Scarce chaser dragonfly</name>
    <name type="synonym">Libellula fulva</name>
    <dbReference type="NCBI Taxonomy" id="123851"/>
    <lineage>
        <taxon>Eukaryota</taxon>
        <taxon>Metazoa</taxon>
        <taxon>Ecdysozoa</taxon>
        <taxon>Arthropoda</taxon>
        <taxon>Hexapoda</taxon>
        <taxon>Insecta</taxon>
        <taxon>Pterygota</taxon>
        <taxon>Palaeoptera</taxon>
        <taxon>Odonata</taxon>
        <taxon>Epiprocta</taxon>
        <taxon>Anisoptera</taxon>
        <taxon>Libelluloidea</taxon>
        <taxon>Libellulidae</taxon>
        <taxon>Ladona</taxon>
    </lineage>
</organism>
<feature type="compositionally biased region" description="Low complexity" evidence="6">
    <location>
        <begin position="166"/>
        <end position="176"/>
    </location>
</feature>
<dbReference type="GO" id="GO:0051017">
    <property type="term" value="P:actin filament bundle assembly"/>
    <property type="evidence" value="ECO:0007669"/>
    <property type="project" value="TreeGrafter"/>
</dbReference>
<dbReference type="SUPFAM" id="SSF48403">
    <property type="entry name" value="Ankyrin repeat"/>
    <property type="match status" value="1"/>
</dbReference>
<comment type="subcellular location">
    <subcellularLocation>
        <location evidence="1">Cell projection</location>
        <location evidence="1">Stereocilium</location>
    </subcellularLocation>
</comment>
<dbReference type="PROSITE" id="PS50088">
    <property type="entry name" value="ANK_REPEAT"/>
    <property type="match status" value="3"/>
</dbReference>
<feature type="region of interest" description="Disordered" evidence="6">
    <location>
        <begin position="166"/>
        <end position="185"/>
    </location>
</feature>
<dbReference type="Gene3D" id="1.25.40.20">
    <property type="entry name" value="Ankyrin repeat-containing domain"/>
    <property type="match status" value="1"/>
</dbReference>
<dbReference type="InterPro" id="IPR036770">
    <property type="entry name" value="Ankyrin_rpt-contain_sf"/>
</dbReference>
<dbReference type="GO" id="GO:0032420">
    <property type="term" value="C:stereocilium"/>
    <property type="evidence" value="ECO:0007669"/>
    <property type="project" value="UniProtKB-SubCell"/>
</dbReference>
<evidence type="ECO:0000256" key="5">
    <source>
        <dbReference type="PROSITE-ProRule" id="PRU00023"/>
    </source>
</evidence>
<evidence type="ECO:0000256" key="3">
    <source>
        <dbReference type="ARBA" id="ARBA00022740"/>
    </source>
</evidence>
<dbReference type="GO" id="GO:0007605">
    <property type="term" value="P:sensory perception of sound"/>
    <property type="evidence" value="ECO:0007669"/>
    <property type="project" value="UniProtKB-KW"/>
</dbReference>
<dbReference type="GO" id="GO:0051015">
    <property type="term" value="F:actin filament binding"/>
    <property type="evidence" value="ECO:0007669"/>
    <property type="project" value="TreeGrafter"/>
</dbReference>
<evidence type="ECO:0000256" key="4">
    <source>
        <dbReference type="ARBA" id="ARBA00023043"/>
    </source>
</evidence>
<dbReference type="PANTHER" id="PTHR24153:SF8">
    <property type="entry name" value="FORKED, ISOFORM F"/>
    <property type="match status" value="1"/>
</dbReference>
<gene>
    <name evidence="7" type="ORF">J437_LFUL015635</name>
</gene>
<feature type="repeat" description="ANK" evidence="5">
    <location>
        <begin position="3"/>
        <end position="27"/>
    </location>
</feature>
<evidence type="ECO:0000313" key="8">
    <source>
        <dbReference type="Proteomes" id="UP000792457"/>
    </source>
</evidence>
<dbReference type="Proteomes" id="UP000792457">
    <property type="component" value="Unassembled WGS sequence"/>
</dbReference>
<dbReference type="PROSITE" id="PS50297">
    <property type="entry name" value="ANK_REP_REGION"/>
    <property type="match status" value="3"/>
</dbReference>
<protein>
    <recommendedName>
        <fullName evidence="9">Espin</fullName>
    </recommendedName>
</protein>
<sequence>MDNEVTPVYLAAQEGHLDVLRYLVEEGGGSLYTRAKDGMAPIHAAAQMGCLSCIKWMVAERGVDPNLRDNDGATALHFAASRGHADVVRWLLRHAGARLTLDKSGKSPVNDAAENEQLECLEILVQNGLSAGYQAVPKMSAVEPLNPKPWNRCPCSRTDDVRQRCSTMSSTIPSSGSAGGRNRFRESPLREPFYLHPPEVDPKTPDSLKAASSEDGLYVNPMAGGHLRPLSRSQTQPRRISVVENRPRRTGSGASALAPSNGRCDLILGK</sequence>
<reference evidence="7" key="1">
    <citation type="submission" date="2013-04" db="EMBL/GenBank/DDBJ databases">
        <authorList>
            <person name="Qu J."/>
            <person name="Murali S.C."/>
            <person name="Bandaranaike D."/>
            <person name="Bellair M."/>
            <person name="Blankenburg K."/>
            <person name="Chao H."/>
            <person name="Dinh H."/>
            <person name="Doddapaneni H."/>
            <person name="Downs B."/>
            <person name="Dugan-Rocha S."/>
            <person name="Elkadiri S."/>
            <person name="Gnanaolivu R.D."/>
            <person name="Hernandez B."/>
            <person name="Javaid M."/>
            <person name="Jayaseelan J.C."/>
            <person name="Lee S."/>
            <person name="Li M."/>
            <person name="Ming W."/>
            <person name="Munidasa M."/>
            <person name="Muniz J."/>
            <person name="Nguyen L."/>
            <person name="Ongeri F."/>
            <person name="Osuji N."/>
            <person name="Pu L.-L."/>
            <person name="Puazo M."/>
            <person name="Qu C."/>
            <person name="Quiroz J."/>
            <person name="Raj R."/>
            <person name="Weissenberger G."/>
            <person name="Xin Y."/>
            <person name="Zou X."/>
            <person name="Han Y."/>
            <person name="Richards S."/>
            <person name="Worley K."/>
            <person name="Muzny D."/>
            <person name="Gibbs R."/>
        </authorList>
    </citation>
    <scope>NUCLEOTIDE SEQUENCE</scope>
    <source>
        <strain evidence="7">Sampled in the wild</strain>
    </source>
</reference>
<proteinExistence type="predicted"/>
<evidence type="ECO:0000256" key="1">
    <source>
        <dbReference type="ARBA" id="ARBA00004645"/>
    </source>
</evidence>
<feature type="repeat" description="ANK" evidence="5">
    <location>
        <begin position="37"/>
        <end position="70"/>
    </location>
</feature>
<name>A0A8K0KJQ8_LADFU</name>
<dbReference type="InterPro" id="IPR002110">
    <property type="entry name" value="Ankyrin_rpt"/>
</dbReference>
<keyword evidence="2" id="KW-0677">Repeat</keyword>
<dbReference type="OrthoDB" id="10261302at2759"/>
<dbReference type="SMART" id="SM00248">
    <property type="entry name" value="ANK"/>
    <property type="match status" value="4"/>
</dbReference>
<dbReference type="Pfam" id="PF12796">
    <property type="entry name" value="Ank_2"/>
    <property type="match status" value="1"/>
</dbReference>
<feature type="region of interest" description="Disordered" evidence="6">
    <location>
        <begin position="216"/>
        <end position="260"/>
    </location>
</feature>
<dbReference type="EMBL" id="KZ308957">
    <property type="protein sequence ID" value="KAG8235842.1"/>
    <property type="molecule type" value="Genomic_DNA"/>
</dbReference>
<evidence type="ECO:0000256" key="2">
    <source>
        <dbReference type="ARBA" id="ARBA00022737"/>
    </source>
</evidence>
<dbReference type="AlphaFoldDB" id="A0A8K0KJQ8"/>
<dbReference type="InterPro" id="IPR052420">
    <property type="entry name" value="Espin/Espin-like"/>
</dbReference>
<reference evidence="7" key="2">
    <citation type="submission" date="2017-10" db="EMBL/GenBank/DDBJ databases">
        <title>Ladona fulva Genome sequencing and assembly.</title>
        <authorList>
            <person name="Murali S."/>
            <person name="Richards S."/>
            <person name="Bandaranaike D."/>
            <person name="Bellair M."/>
            <person name="Blankenburg K."/>
            <person name="Chao H."/>
            <person name="Dinh H."/>
            <person name="Doddapaneni H."/>
            <person name="Dugan-Rocha S."/>
            <person name="Elkadiri S."/>
            <person name="Gnanaolivu R."/>
            <person name="Hernandez B."/>
            <person name="Skinner E."/>
            <person name="Javaid M."/>
            <person name="Lee S."/>
            <person name="Li M."/>
            <person name="Ming W."/>
            <person name="Munidasa M."/>
            <person name="Muniz J."/>
            <person name="Nguyen L."/>
            <person name="Hughes D."/>
            <person name="Osuji N."/>
            <person name="Pu L.-L."/>
            <person name="Puazo M."/>
            <person name="Qu C."/>
            <person name="Quiroz J."/>
            <person name="Raj R."/>
            <person name="Weissenberger G."/>
            <person name="Xin Y."/>
            <person name="Zou X."/>
            <person name="Han Y."/>
            <person name="Worley K."/>
            <person name="Muzny D."/>
            <person name="Gibbs R."/>
        </authorList>
    </citation>
    <scope>NUCLEOTIDE SEQUENCE</scope>
    <source>
        <strain evidence="7">Sampled in the wild</strain>
    </source>
</reference>
<accession>A0A8K0KJQ8</accession>
<comment type="caution">
    <text evidence="7">The sequence shown here is derived from an EMBL/GenBank/DDBJ whole genome shotgun (WGS) entry which is preliminary data.</text>
</comment>
<keyword evidence="3" id="KW-1009">Hearing</keyword>
<feature type="repeat" description="ANK" evidence="5">
    <location>
        <begin position="71"/>
        <end position="103"/>
    </location>
</feature>
<evidence type="ECO:0000313" key="7">
    <source>
        <dbReference type="EMBL" id="KAG8235842.1"/>
    </source>
</evidence>
<dbReference type="Pfam" id="PF00023">
    <property type="entry name" value="Ank"/>
    <property type="match status" value="1"/>
</dbReference>
<dbReference type="GO" id="GO:0005737">
    <property type="term" value="C:cytoplasm"/>
    <property type="evidence" value="ECO:0007669"/>
    <property type="project" value="TreeGrafter"/>
</dbReference>
<keyword evidence="4 5" id="KW-0040">ANK repeat</keyword>
<feature type="region of interest" description="Disordered" evidence="6">
    <location>
        <begin position="192"/>
        <end position="211"/>
    </location>
</feature>